<dbReference type="InterPro" id="IPR036047">
    <property type="entry name" value="F-box-like_dom_sf"/>
</dbReference>
<dbReference type="Proteomes" id="UP000011116">
    <property type="component" value="Chromosome 7H"/>
</dbReference>
<dbReference type="Gramene" id="HORVU.MOREX.r2.7HG0613210.1">
    <property type="protein sequence ID" value="HORVU.MOREX.r2.7HG0613210.1.CDS.1"/>
    <property type="gene ID" value="HORVU.MOREX.r2.7HG0613210"/>
</dbReference>
<evidence type="ECO:0000259" key="2">
    <source>
        <dbReference type="Pfam" id="PF12937"/>
    </source>
</evidence>
<reference evidence="3" key="1">
    <citation type="journal article" date="2011" name="Plant Physiol.">
        <title>Comprehensive sequence analysis of 24,783 barley full-length cDNAs derived from 12 clone libraries.</title>
        <authorList>
            <person name="Matsumoto T."/>
            <person name="Tanaka T."/>
            <person name="Sakai H."/>
            <person name="Amano N."/>
            <person name="Kanamori H."/>
            <person name="Kurita K."/>
            <person name="Kikuta A."/>
            <person name="Kamiya K."/>
            <person name="Yamamoto M."/>
            <person name="Ikawa H."/>
            <person name="Fujii N."/>
            <person name="Hori K."/>
            <person name="Itoh T."/>
            <person name="Sato K."/>
        </authorList>
    </citation>
    <scope>NUCLEOTIDE SEQUENCE</scope>
    <source>
        <tissue evidence="3">Seed</tissue>
    </source>
</reference>
<dbReference type="InterPro" id="IPR001810">
    <property type="entry name" value="F-box_dom"/>
</dbReference>
<dbReference type="RefSeq" id="XP_044958810.1">
    <property type="nucleotide sequence ID" value="XM_045102875.1"/>
</dbReference>
<reference evidence="5" key="2">
    <citation type="journal article" date="2012" name="Nature">
        <title>A physical, genetic and functional sequence assembly of the barley genome.</title>
        <authorList>
            <consortium name="The International Barley Genome Sequencing Consortium"/>
            <person name="Mayer K.F."/>
            <person name="Waugh R."/>
            <person name="Brown J.W."/>
            <person name="Schulman A."/>
            <person name="Langridge P."/>
            <person name="Platzer M."/>
            <person name="Fincher G.B."/>
            <person name="Muehlbauer G.J."/>
            <person name="Sato K."/>
            <person name="Close T.J."/>
            <person name="Wise R.P."/>
            <person name="Stein N."/>
        </authorList>
    </citation>
    <scope>NUCLEOTIDE SEQUENCE [LARGE SCALE GENOMIC DNA]</scope>
    <source>
        <strain evidence="5">cv. Morex</strain>
    </source>
</reference>
<proteinExistence type="evidence at transcript level"/>
<feature type="domain" description="KIB1-4 beta-propeller" evidence="1">
    <location>
        <begin position="97"/>
        <end position="334"/>
    </location>
</feature>
<dbReference type="EMBL" id="AK373220">
    <property type="protein sequence ID" value="BAK04417.1"/>
    <property type="molecule type" value="mRNA"/>
</dbReference>
<evidence type="ECO:0000313" key="4">
    <source>
        <dbReference type="EnsemblPlants" id="HORVU.MOREX.r3.7HG0739250.1.CDS1"/>
    </source>
</evidence>
<dbReference type="Gramene" id="HORVU.MOREX.r3.7HG0739250.1">
    <property type="protein sequence ID" value="HORVU.MOREX.r3.7HG0739250.1.CDS1"/>
    <property type="gene ID" value="HORVU.MOREX.r3.7HG0739250"/>
</dbReference>
<dbReference type="Pfam" id="PF12937">
    <property type="entry name" value="F-box-like"/>
    <property type="match status" value="1"/>
</dbReference>
<accession>F2EAP5</accession>
<name>F2EAP5_HORVV</name>
<dbReference type="HOGENOM" id="CLU_019286_12_1_1"/>
<dbReference type="SUPFAM" id="SSF81383">
    <property type="entry name" value="F-box domain"/>
    <property type="match status" value="1"/>
</dbReference>
<dbReference type="Gene3D" id="1.20.1280.50">
    <property type="match status" value="1"/>
</dbReference>
<dbReference type="PANTHER" id="PTHR33110">
    <property type="entry name" value="F-BOX/KELCH-REPEAT PROTEIN-RELATED"/>
    <property type="match status" value="1"/>
</dbReference>
<dbReference type="OrthoDB" id="688525at2759"/>
<dbReference type="InterPro" id="IPR005174">
    <property type="entry name" value="KIB1-4_b-propeller"/>
</dbReference>
<sequence length="379" mass="41787">MGLILGKAPSPCPDLPPDRAGLIRGKAPSPWLDLPPDLAGLILGRLTSHADHLSFGAVCRSWRLAVQHQLPTRGATPWLNLSPGTYQSLDGNVLCFGRCCHGSSGGWILCCHDNIHGGGGWCLYLRNPFHASDALIEILWHCKEPSKIVMCSSFVTILDGGTFMIAPLWPADLSGGRLLTGDDYVDMASYRGKIFTVTHSGELFSHDLARHRCEHVMKMSPSVQPVNNTVCHLVVSADKKKLLMVRWSRKAMCVVVDDQRRAMNLQVFEACLPKVQWLEVKDLGGQVLFLSTSCCRAFGSPEQCHPRFPRGNCVYILGVDWHLKRTVAGASSCKCHECRHVSIPSYCVYDMNTCTVSLVSLGGGHQLESARSEWFFPCE</sequence>
<dbReference type="RefSeq" id="XP_044958811.1">
    <property type="nucleotide sequence ID" value="XM_045102876.1"/>
</dbReference>
<evidence type="ECO:0000313" key="5">
    <source>
        <dbReference type="Proteomes" id="UP000011116"/>
    </source>
</evidence>
<reference evidence="4" key="3">
    <citation type="submission" date="2020-10" db="EMBL/GenBank/DDBJ databases">
        <authorList>
            <person name="Scholz U."/>
            <person name="Mascher M."/>
            <person name="Fiebig A."/>
        </authorList>
    </citation>
    <scope>NUCLEOTIDE SEQUENCE [LARGE SCALE GENOMIC DNA]</scope>
    <source>
        <strain evidence="4">cv. Morex</strain>
    </source>
</reference>
<dbReference type="KEGG" id="hvg:123410006"/>
<dbReference type="EnsemblPlants" id="HORVU.MOREX.r3.7HG0739250.1">
    <property type="protein sequence ID" value="HORVU.MOREX.r3.7HG0739250.1.CDS1"/>
    <property type="gene ID" value="HORVU.MOREX.r3.7HG0739250"/>
</dbReference>
<organism evidence="3">
    <name type="scientific">Hordeum vulgare subsp. vulgare</name>
    <name type="common">Domesticated barley</name>
    <dbReference type="NCBI Taxonomy" id="112509"/>
    <lineage>
        <taxon>Eukaryota</taxon>
        <taxon>Viridiplantae</taxon>
        <taxon>Streptophyta</taxon>
        <taxon>Embryophyta</taxon>
        <taxon>Tracheophyta</taxon>
        <taxon>Spermatophyta</taxon>
        <taxon>Magnoliopsida</taxon>
        <taxon>Liliopsida</taxon>
        <taxon>Poales</taxon>
        <taxon>Poaceae</taxon>
        <taxon>BOP clade</taxon>
        <taxon>Pooideae</taxon>
        <taxon>Triticodae</taxon>
        <taxon>Triticeae</taxon>
        <taxon>Hordeinae</taxon>
        <taxon>Hordeum</taxon>
    </lineage>
</organism>
<dbReference type="GeneID" id="123410006"/>
<feature type="domain" description="F-box" evidence="2">
    <location>
        <begin position="31"/>
        <end position="67"/>
    </location>
</feature>
<keyword evidence="5" id="KW-1185">Reference proteome</keyword>
<gene>
    <name evidence="4" type="primary">LOC123410006</name>
</gene>
<reference evidence="4" key="4">
    <citation type="submission" date="2022-01" db="UniProtKB">
        <authorList>
            <consortium name="EnsemblPlants"/>
        </authorList>
    </citation>
    <scope>IDENTIFICATION</scope>
    <source>
        <strain evidence="4">subsp. vulgare</strain>
    </source>
</reference>
<dbReference type="Pfam" id="PF03478">
    <property type="entry name" value="Beta-prop_KIB1-4"/>
    <property type="match status" value="1"/>
</dbReference>
<dbReference type="PANTHER" id="PTHR33110:SF108">
    <property type="entry name" value="OS11G0154200 PROTEIN"/>
    <property type="match status" value="1"/>
</dbReference>
<dbReference type="AlphaFoldDB" id="F2EAP5"/>
<evidence type="ECO:0000313" key="3">
    <source>
        <dbReference type="EMBL" id="BAK04417.1"/>
    </source>
</evidence>
<evidence type="ECO:0000259" key="1">
    <source>
        <dbReference type="Pfam" id="PF03478"/>
    </source>
</evidence>
<protein>
    <submittedName>
        <fullName evidence="3">Predicted protein</fullName>
    </submittedName>
</protein>